<feature type="region of interest" description="Disordered" evidence="1">
    <location>
        <begin position="360"/>
        <end position="384"/>
    </location>
</feature>
<feature type="region of interest" description="Disordered" evidence="1">
    <location>
        <begin position="200"/>
        <end position="257"/>
    </location>
</feature>
<accession>A0ABU6T5P5</accession>
<feature type="compositionally biased region" description="Basic and acidic residues" evidence="1">
    <location>
        <begin position="236"/>
        <end position="249"/>
    </location>
</feature>
<feature type="compositionally biased region" description="Polar residues" evidence="1">
    <location>
        <begin position="297"/>
        <end position="316"/>
    </location>
</feature>
<keyword evidence="3" id="KW-1185">Reference proteome</keyword>
<feature type="compositionally biased region" description="Pro residues" evidence="1">
    <location>
        <begin position="224"/>
        <end position="233"/>
    </location>
</feature>
<gene>
    <name evidence="2" type="ORF">PIB30_009641</name>
</gene>
<dbReference type="Proteomes" id="UP001341840">
    <property type="component" value="Unassembled WGS sequence"/>
</dbReference>
<dbReference type="CDD" id="cd11660">
    <property type="entry name" value="SANT_TRF"/>
    <property type="match status" value="1"/>
</dbReference>
<evidence type="ECO:0000256" key="1">
    <source>
        <dbReference type="SAM" id="MobiDB-lite"/>
    </source>
</evidence>
<evidence type="ECO:0000313" key="2">
    <source>
        <dbReference type="EMBL" id="MED6143830.1"/>
    </source>
</evidence>
<feature type="region of interest" description="Disordered" evidence="1">
    <location>
        <begin position="89"/>
        <end position="132"/>
    </location>
</feature>
<protein>
    <submittedName>
        <fullName evidence="2">Uncharacterized protein</fullName>
    </submittedName>
</protein>
<reference evidence="2 3" key="1">
    <citation type="journal article" date="2023" name="Plants (Basel)">
        <title>Bridging the Gap: Combining Genomics and Transcriptomics Approaches to Understand Stylosanthes scabra, an Orphan Legume from the Brazilian Caatinga.</title>
        <authorList>
            <person name="Ferreira-Neto J.R.C."/>
            <person name="da Silva M.D."/>
            <person name="Binneck E."/>
            <person name="de Melo N.F."/>
            <person name="da Silva R.H."/>
            <person name="de Melo A.L.T.M."/>
            <person name="Pandolfi V."/>
            <person name="Bustamante F.O."/>
            <person name="Brasileiro-Vidal A.C."/>
            <person name="Benko-Iseppon A.M."/>
        </authorList>
    </citation>
    <scope>NUCLEOTIDE SEQUENCE [LARGE SCALE GENOMIC DNA]</scope>
    <source>
        <tissue evidence="2">Leaves</tissue>
    </source>
</reference>
<evidence type="ECO:0000313" key="3">
    <source>
        <dbReference type="Proteomes" id="UP001341840"/>
    </source>
</evidence>
<feature type="compositionally biased region" description="Pro residues" evidence="1">
    <location>
        <begin position="103"/>
        <end position="117"/>
    </location>
</feature>
<organism evidence="2 3">
    <name type="scientific">Stylosanthes scabra</name>
    <dbReference type="NCBI Taxonomy" id="79078"/>
    <lineage>
        <taxon>Eukaryota</taxon>
        <taxon>Viridiplantae</taxon>
        <taxon>Streptophyta</taxon>
        <taxon>Embryophyta</taxon>
        <taxon>Tracheophyta</taxon>
        <taxon>Spermatophyta</taxon>
        <taxon>Magnoliopsida</taxon>
        <taxon>eudicotyledons</taxon>
        <taxon>Gunneridae</taxon>
        <taxon>Pentapetalae</taxon>
        <taxon>rosids</taxon>
        <taxon>fabids</taxon>
        <taxon>Fabales</taxon>
        <taxon>Fabaceae</taxon>
        <taxon>Papilionoideae</taxon>
        <taxon>50 kb inversion clade</taxon>
        <taxon>dalbergioids sensu lato</taxon>
        <taxon>Dalbergieae</taxon>
        <taxon>Pterocarpus clade</taxon>
        <taxon>Stylosanthes</taxon>
    </lineage>
</organism>
<sequence length="429" mass="47280">METKERRENDMRKMGLLVPLLSSLGPFVPKKKNSYVHLKTHIAQRAALLFQPPKQTTIKGEEAGNSSSMSFMSGWNKTTLINLSRLKNRSCLGSGSSSKSRPSPSPSPSPSPWPSPSPSRSTTEPQRKPSGLLIRRGYRINNWIESELDALWLGVRRHGEGNWKAIIADSRLFPASLGHKTPQELSIMWNKDKLKLFPSRLLVSPPPSSSVPVTNTRQGLQPQPQQPPPPPPSALEKNKEKEVINDRAETSILTPTQLDRVPPHMYLDYGIKRVQEKHSVKSSINFPSVVHEDDASGSGSVPSEKASSSSGLSHGVTTHDEHASAPPCQRPSSPVYGLLATIEESSSRACDGNQTALSSMKRLLPETEKEKVVISESEDDDTKPQRLLLGGQFQLSNILDQMKKNKNYAQEKKNIEAGTSSNPFHIDSD</sequence>
<comment type="caution">
    <text evidence="2">The sequence shown here is derived from an EMBL/GenBank/DDBJ whole genome shotgun (WGS) entry which is preliminary data.</text>
</comment>
<proteinExistence type="predicted"/>
<feature type="compositionally biased region" description="Basic and acidic residues" evidence="1">
    <location>
        <begin position="363"/>
        <end position="373"/>
    </location>
</feature>
<dbReference type="Gene3D" id="1.10.10.60">
    <property type="entry name" value="Homeodomain-like"/>
    <property type="match status" value="1"/>
</dbReference>
<dbReference type="EMBL" id="JASCZI010090643">
    <property type="protein sequence ID" value="MED6143830.1"/>
    <property type="molecule type" value="Genomic_DNA"/>
</dbReference>
<name>A0ABU6T5P5_9FABA</name>
<feature type="region of interest" description="Disordered" evidence="1">
    <location>
        <begin position="291"/>
        <end position="332"/>
    </location>
</feature>